<evidence type="ECO:0000256" key="1">
    <source>
        <dbReference type="ARBA" id="ARBA00001670"/>
    </source>
</evidence>
<gene>
    <name evidence="7" type="ORF">D7I45_03660</name>
</gene>
<accession>A0A387ATV0</accession>
<reference evidence="7 8" key="1">
    <citation type="submission" date="2018-09" db="EMBL/GenBank/DDBJ databases">
        <title>Genome sequencing of strain BHWM-4.</title>
        <authorList>
            <person name="Heo J."/>
            <person name="Kim S.-J."/>
            <person name="Kwon S.-W."/>
        </authorList>
    </citation>
    <scope>NUCLEOTIDE SEQUENCE [LARGE SCALE GENOMIC DNA]</scope>
    <source>
        <strain evidence="7 8">BHWM-4</strain>
    </source>
</reference>
<evidence type="ECO:0000256" key="2">
    <source>
        <dbReference type="ARBA" id="ARBA00007225"/>
    </source>
</evidence>
<dbReference type="KEGG" id="abom:D7I45_03660"/>
<evidence type="ECO:0000256" key="3">
    <source>
        <dbReference type="ARBA" id="ARBA00022670"/>
    </source>
</evidence>
<dbReference type="EC" id="3.4.-.-" evidence="6"/>
<dbReference type="RefSeq" id="WP_120784401.1">
    <property type="nucleotide sequence ID" value="NZ_CP032626.1"/>
</dbReference>
<dbReference type="InterPro" id="IPR047804">
    <property type="entry name" value="C69_dipept_A-like"/>
</dbReference>
<keyword evidence="8" id="KW-1185">Reference proteome</keyword>
<dbReference type="GO" id="GO:0070004">
    <property type="term" value="F:cysteine-type exopeptidase activity"/>
    <property type="evidence" value="ECO:0007669"/>
    <property type="project" value="InterPro"/>
</dbReference>
<proteinExistence type="inferred from homology"/>
<sequence>MRKFPNYSECTSILVGKNASIDGSTMIGRNEDCKATWPKHFIVHPHKEYKKAPTFVSKENGFQLELPTTRYKYTATPEWTDKFGLFEEEGINEKGVAMSATESAYSNNYVLGFDPLLKDGISESSMVTVVLPYVDSARDAVSRLGSIVTKYGASESNGILFSDKDEVWYLEIGSGHHWVAMKIPDDSYAVVSNQLSIQNIDFNDKDNYMWSDGLQEFVNQYHLNPSDNNDFNFKQIFGTHDVSDMYYNNPRVWYGQRMFNPEIHQEPESFDMPFTRKPSHLISCADAKQFLASHYDGTPYDPIGNGTKEQRTKYRPISLAKAQESHVLQIRPNLPNEVAGIHWLSMGVAAQSVFVPFFAGITDTPKEYKIGDLTYNPESAYWIFKLVGILLDAHYNYFTDDVSSVQEKLNISFQQAILDVDKKAPDFDRHELSELVTKKSLECANLAMDEYKKLAYQMIAKSTDFSKLNYNTDANL</sequence>
<dbReference type="Gene3D" id="3.60.60.10">
    <property type="entry name" value="Penicillin V Acylase, Chain A"/>
    <property type="match status" value="1"/>
</dbReference>
<organism evidence="7 8">
    <name type="scientific">Apilactobacillus bombintestini</name>
    <dbReference type="NCBI Taxonomy" id="2419772"/>
    <lineage>
        <taxon>Bacteria</taxon>
        <taxon>Bacillati</taxon>
        <taxon>Bacillota</taxon>
        <taxon>Bacilli</taxon>
        <taxon>Lactobacillales</taxon>
        <taxon>Lactobacillaceae</taxon>
        <taxon>Apilactobacillus</taxon>
    </lineage>
</organism>
<keyword evidence="5 6" id="KW-0224">Dipeptidase</keyword>
<protein>
    <recommendedName>
        <fullName evidence="6">Dipeptidase</fullName>
        <ecNumber evidence="6">3.4.-.-</ecNumber>
    </recommendedName>
</protein>
<name>A0A387ATV0_9LACO</name>
<dbReference type="NCBIfam" id="NF033678">
    <property type="entry name" value="C69_fam_dipept"/>
    <property type="match status" value="1"/>
</dbReference>
<dbReference type="PANTHER" id="PTHR12994">
    <property type="entry name" value="SECERNIN"/>
    <property type="match status" value="1"/>
</dbReference>
<dbReference type="Proteomes" id="UP000272003">
    <property type="component" value="Chromosome"/>
</dbReference>
<dbReference type="OrthoDB" id="9764088at2"/>
<evidence type="ECO:0000256" key="5">
    <source>
        <dbReference type="ARBA" id="ARBA00022997"/>
    </source>
</evidence>
<comment type="catalytic activity">
    <reaction evidence="1">
        <text>an L-aminoacyl-L-amino acid + H2O = 2 an L-alpha-amino acid</text>
        <dbReference type="Rhea" id="RHEA:48940"/>
        <dbReference type="ChEBI" id="CHEBI:15377"/>
        <dbReference type="ChEBI" id="CHEBI:59869"/>
        <dbReference type="ChEBI" id="CHEBI:77460"/>
        <dbReference type="EC" id="3.4.13.19"/>
    </reaction>
</comment>
<evidence type="ECO:0000256" key="6">
    <source>
        <dbReference type="RuleBase" id="RU364089"/>
    </source>
</evidence>
<dbReference type="AlphaFoldDB" id="A0A387ATV0"/>
<evidence type="ECO:0000313" key="8">
    <source>
        <dbReference type="Proteomes" id="UP000272003"/>
    </source>
</evidence>
<dbReference type="GO" id="GO:0006508">
    <property type="term" value="P:proteolysis"/>
    <property type="evidence" value="ECO:0007669"/>
    <property type="project" value="UniProtKB-KW"/>
</dbReference>
<keyword evidence="4 6" id="KW-0378">Hydrolase</keyword>
<dbReference type="GO" id="GO:0016805">
    <property type="term" value="F:dipeptidase activity"/>
    <property type="evidence" value="ECO:0007669"/>
    <property type="project" value="UniProtKB-KW"/>
</dbReference>
<dbReference type="Pfam" id="PF03577">
    <property type="entry name" value="Peptidase_C69"/>
    <property type="match status" value="1"/>
</dbReference>
<dbReference type="EMBL" id="CP032626">
    <property type="protein sequence ID" value="AYF92635.1"/>
    <property type="molecule type" value="Genomic_DNA"/>
</dbReference>
<dbReference type="PANTHER" id="PTHR12994:SF17">
    <property type="entry name" value="LD30995P"/>
    <property type="match status" value="1"/>
</dbReference>
<evidence type="ECO:0000313" key="7">
    <source>
        <dbReference type="EMBL" id="AYF92635.1"/>
    </source>
</evidence>
<keyword evidence="3 6" id="KW-0645">Protease</keyword>
<evidence type="ECO:0000256" key="4">
    <source>
        <dbReference type="ARBA" id="ARBA00022801"/>
    </source>
</evidence>
<comment type="similarity">
    <text evidence="2 6">Belongs to the peptidase C69 family.</text>
</comment>
<dbReference type="InterPro" id="IPR005322">
    <property type="entry name" value="Peptidase_C69"/>
</dbReference>